<comment type="catalytic activity">
    <reaction evidence="7">
        <text>a peptidoglycan chain = a peptidoglycan chain with N-acetyl-1,6-anhydromuramyl-[peptide] at the reducing end + a peptidoglycan chain with N-acetylglucosamine at the non-reducing end.</text>
        <dbReference type="EC" id="4.2.2.29"/>
    </reaction>
</comment>
<comment type="caution">
    <text evidence="8">The sequence shown here is derived from an EMBL/GenBank/DDBJ whole genome shotgun (WGS) entry which is preliminary data.</text>
</comment>
<dbReference type="STRING" id="1802660.A2735_03105"/>
<evidence type="ECO:0000256" key="2">
    <source>
        <dbReference type="ARBA" id="ARBA00022692"/>
    </source>
</evidence>
<evidence type="ECO:0000256" key="7">
    <source>
        <dbReference type="HAMAP-Rule" id="MF_02065"/>
    </source>
</evidence>
<gene>
    <name evidence="7" type="primary">mltG</name>
    <name evidence="8" type="ORF">A2735_03105</name>
</gene>
<dbReference type="GO" id="GO:0008932">
    <property type="term" value="F:lytic endotransglycosylase activity"/>
    <property type="evidence" value="ECO:0007669"/>
    <property type="project" value="UniProtKB-UniRule"/>
</dbReference>
<evidence type="ECO:0000313" key="8">
    <source>
        <dbReference type="EMBL" id="OGM97331.1"/>
    </source>
</evidence>
<dbReference type="InterPro" id="IPR003770">
    <property type="entry name" value="MLTG-like"/>
</dbReference>
<dbReference type="GO" id="GO:0005886">
    <property type="term" value="C:plasma membrane"/>
    <property type="evidence" value="ECO:0007669"/>
    <property type="project" value="UniProtKB-SubCell"/>
</dbReference>
<dbReference type="AlphaFoldDB" id="A0A1F8E8W7"/>
<keyword evidence="5 7" id="KW-0456">Lyase</keyword>
<evidence type="ECO:0000256" key="3">
    <source>
        <dbReference type="ARBA" id="ARBA00022989"/>
    </source>
</evidence>
<keyword evidence="6 7" id="KW-0961">Cell wall biogenesis/degradation</keyword>
<dbReference type="EC" id="4.2.2.29" evidence="7"/>
<comment type="similarity">
    <text evidence="7">Belongs to the transglycosylase MltG family.</text>
</comment>
<dbReference type="PANTHER" id="PTHR30518">
    <property type="entry name" value="ENDOLYTIC MUREIN TRANSGLYCOSYLASE"/>
    <property type="match status" value="1"/>
</dbReference>
<feature type="site" description="Important for catalytic activity" evidence="7">
    <location>
        <position position="231"/>
    </location>
</feature>
<comment type="function">
    <text evidence="7">Functions as a peptidoglycan terminase that cleaves nascent peptidoglycan strands endolytically to terminate their elongation.</text>
</comment>
<dbReference type="EMBL" id="MGJA01000013">
    <property type="protein sequence ID" value="OGM97331.1"/>
    <property type="molecule type" value="Genomic_DNA"/>
</dbReference>
<keyword evidence="2 7" id="KW-0812">Transmembrane</keyword>
<dbReference type="GO" id="GO:0071555">
    <property type="term" value="P:cell wall organization"/>
    <property type="evidence" value="ECO:0007669"/>
    <property type="project" value="UniProtKB-KW"/>
</dbReference>
<dbReference type="HAMAP" id="MF_02065">
    <property type="entry name" value="MltG"/>
    <property type="match status" value="1"/>
</dbReference>
<accession>A0A1F8E8W7</accession>
<dbReference type="Gene3D" id="3.30.1490.480">
    <property type="entry name" value="Endolytic murein transglycosylase"/>
    <property type="match status" value="1"/>
</dbReference>
<sequence>MNRAIIDEKLNRIANLLGLTRKQVGFTILAIIVILALGIIYSTTFTAPDGNATQENFTVGTNDDSREVANNLEEQGFVKSSLAFRIAFSGPSGAISKCVDCIQSGVYRISKSMNAWDIASILKKEPNMRWVTIPEGLRKEEIADILAGTFKWSGDDKQKWITTYTAMKYDYIEGVYFPDTYLIPIDETPLEMADRLRAHFEEKFAPYAKESLNQNIKWATALTLASIVQREAAGKDDMPLIAGVLWNRLLKGQKLEVDATVQYARGKTDIGWWAPIKPADKQIESPYNTYINKGLPPHPISNPGVAAINAVLNSTETKCLFYLHDNSGGIHCSETYEEHLGNIETYLK</sequence>
<evidence type="ECO:0000256" key="4">
    <source>
        <dbReference type="ARBA" id="ARBA00023136"/>
    </source>
</evidence>
<evidence type="ECO:0000313" key="9">
    <source>
        <dbReference type="Proteomes" id="UP000178520"/>
    </source>
</evidence>
<keyword evidence="4 7" id="KW-0472">Membrane</keyword>
<dbReference type="Proteomes" id="UP000178520">
    <property type="component" value="Unassembled WGS sequence"/>
</dbReference>
<feature type="transmembrane region" description="Helical" evidence="7">
    <location>
        <begin position="24"/>
        <end position="41"/>
    </location>
</feature>
<protein>
    <recommendedName>
        <fullName evidence="7">Endolytic murein transglycosylase</fullName>
        <ecNumber evidence="7">4.2.2.29</ecNumber>
    </recommendedName>
    <alternativeName>
        <fullName evidence="7">Peptidoglycan lytic transglycosylase</fullName>
    </alternativeName>
    <alternativeName>
        <fullName evidence="7">Peptidoglycan polymerization terminase</fullName>
    </alternativeName>
</protein>
<evidence type="ECO:0000256" key="6">
    <source>
        <dbReference type="ARBA" id="ARBA00023316"/>
    </source>
</evidence>
<proteinExistence type="inferred from homology"/>
<evidence type="ECO:0000256" key="5">
    <source>
        <dbReference type="ARBA" id="ARBA00023239"/>
    </source>
</evidence>
<keyword evidence="1 7" id="KW-1003">Cell membrane</keyword>
<evidence type="ECO:0000256" key="1">
    <source>
        <dbReference type="ARBA" id="ARBA00022475"/>
    </source>
</evidence>
<dbReference type="GO" id="GO:0009252">
    <property type="term" value="P:peptidoglycan biosynthetic process"/>
    <property type="evidence" value="ECO:0007669"/>
    <property type="project" value="UniProtKB-UniRule"/>
</dbReference>
<reference evidence="8 9" key="1">
    <citation type="journal article" date="2016" name="Nat. Commun.">
        <title>Thousands of microbial genomes shed light on interconnected biogeochemical processes in an aquifer system.</title>
        <authorList>
            <person name="Anantharaman K."/>
            <person name="Brown C.T."/>
            <person name="Hug L.A."/>
            <person name="Sharon I."/>
            <person name="Castelle C.J."/>
            <person name="Probst A.J."/>
            <person name="Thomas B.C."/>
            <person name="Singh A."/>
            <person name="Wilkins M.J."/>
            <person name="Karaoz U."/>
            <person name="Brodie E.L."/>
            <person name="Williams K.H."/>
            <person name="Hubbard S.S."/>
            <person name="Banfield J.F."/>
        </authorList>
    </citation>
    <scope>NUCLEOTIDE SEQUENCE [LARGE SCALE GENOMIC DNA]</scope>
</reference>
<dbReference type="NCBIfam" id="TIGR00247">
    <property type="entry name" value="endolytic transglycosylase MltG"/>
    <property type="match status" value="1"/>
</dbReference>
<comment type="subcellular location">
    <subcellularLocation>
        <location evidence="7">Cell membrane</location>
        <topology evidence="7">Single-pass membrane protein</topology>
    </subcellularLocation>
</comment>
<name>A0A1F8E8W7_9BACT</name>
<dbReference type="PANTHER" id="PTHR30518:SF2">
    <property type="entry name" value="ENDOLYTIC MUREIN TRANSGLYCOSYLASE"/>
    <property type="match status" value="1"/>
</dbReference>
<dbReference type="Pfam" id="PF02618">
    <property type="entry name" value="YceG"/>
    <property type="match status" value="1"/>
</dbReference>
<organism evidence="8 9">
    <name type="scientific">Candidatus Yanofskybacteria bacterium RIFCSPHIGHO2_01_FULL_41_21</name>
    <dbReference type="NCBI Taxonomy" id="1802660"/>
    <lineage>
        <taxon>Bacteria</taxon>
        <taxon>Candidatus Yanofskyibacteriota</taxon>
    </lineage>
</organism>
<keyword evidence="3 7" id="KW-1133">Transmembrane helix</keyword>